<dbReference type="EMBL" id="JAAMOX010000002">
    <property type="protein sequence ID" value="NIH54719.1"/>
    <property type="molecule type" value="Genomic_DNA"/>
</dbReference>
<evidence type="ECO:0000256" key="1">
    <source>
        <dbReference type="SAM" id="MobiDB-lite"/>
    </source>
</evidence>
<dbReference type="Pfam" id="PF07179">
    <property type="entry name" value="SseB"/>
    <property type="match status" value="1"/>
</dbReference>
<feature type="compositionally biased region" description="Basic and acidic residues" evidence="1">
    <location>
        <begin position="1"/>
        <end position="10"/>
    </location>
</feature>
<proteinExistence type="predicted"/>
<accession>A0A7X5R306</accession>
<comment type="caution">
    <text evidence="3">The sequence shown here is derived from an EMBL/GenBank/DDBJ whole genome shotgun (WGS) entry which is preliminary data.</text>
</comment>
<gene>
    <name evidence="3" type="ORF">FHX76_002615</name>
</gene>
<sequence>MSSRDTHDDSNDVLGEGTPEEQSDATPDAAADAVAGGTGAGGGAANGVSAASGIAAGIIPAEVTADYQNEAAKIALDALMATPDYERLSAFFTAISSDYLVVDVSGSKHKKKGTRVRTVRSTKGQLILPVFTSMAELRAAVPVAQRETVKGAVMPALDALALITTDNFVGAQFDAGSAAFVVLRKYLQRILAGEDISADALQS</sequence>
<keyword evidence="4" id="KW-1185">Reference proteome</keyword>
<evidence type="ECO:0000313" key="4">
    <source>
        <dbReference type="Proteomes" id="UP000541033"/>
    </source>
</evidence>
<evidence type="ECO:0000313" key="3">
    <source>
        <dbReference type="EMBL" id="NIH54719.1"/>
    </source>
</evidence>
<dbReference type="Proteomes" id="UP000541033">
    <property type="component" value="Unassembled WGS sequence"/>
</dbReference>
<dbReference type="RefSeq" id="WP_167151239.1">
    <property type="nucleotide sequence ID" value="NZ_JAAMOX010000002.1"/>
</dbReference>
<dbReference type="InterPro" id="IPR009839">
    <property type="entry name" value="SseB_N"/>
</dbReference>
<feature type="domain" description="SseB protein N-terminal" evidence="2">
    <location>
        <begin position="75"/>
        <end position="178"/>
    </location>
</feature>
<feature type="compositionally biased region" description="Low complexity" evidence="1">
    <location>
        <begin position="25"/>
        <end position="35"/>
    </location>
</feature>
<organism evidence="3 4">
    <name type="scientific">Lysinibacter cavernae</name>
    <dbReference type="NCBI Taxonomy" id="1640652"/>
    <lineage>
        <taxon>Bacteria</taxon>
        <taxon>Bacillati</taxon>
        <taxon>Actinomycetota</taxon>
        <taxon>Actinomycetes</taxon>
        <taxon>Micrococcales</taxon>
        <taxon>Microbacteriaceae</taxon>
        <taxon>Lysinibacter</taxon>
    </lineage>
</organism>
<feature type="region of interest" description="Disordered" evidence="1">
    <location>
        <begin position="1"/>
        <end position="35"/>
    </location>
</feature>
<protein>
    <recommendedName>
        <fullName evidence="2">SseB protein N-terminal domain-containing protein</fullName>
    </recommendedName>
</protein>
<name>A0A7X5R306_9MICO</name>
<reference evidence="3 4" key="1">
    <citation type="submission" date="2020-02" db="EMBL/GenBank/DDBJ databases">
        <title>Sequencing the genomes of 1000 actinobacteria strains.</title>
        <authorList>
            <person name="Klenk H.-P."/>
        </authorList>
    </citation>
    <scope>NUCLEOTIDE SEQUENCE [LARGE SCALE GENOMIC DNA]</scope>
    <source>
        <strain evidence="3 4">DSM 27960</strain>
    </source>
</reference>
<evidence type="ECO:0000259" key="2">
    <source>
        <dbReference type="Pfam" id="PF07179"/>
    </source>
</evidence>
<dbReference type="AlphaFoldDB" id="A0A7X5R306"/>